<keyword evidence="1" id="KW-0175">Coiled coil</keyword>
<dbReference type="RefSeq" id="WP_184925854.1">
    <property type="nucleotide sequence ID" value="NZ_JACHMO010000001.1"/>
</dbReference>
<feature type="compositionally biased region" description="Low complexity" evidence="2">
    <location>
        <begin position="49"/>
        <end position="69"/>
    </location>
</feature>
<dbReference type="EMBL" id="JACHMO010000001">
    <property type="protein sequence ID" value="MBB5806365.1"/>
    <property type="molecule type" value="Genomic_DNA"/>
</dbReference>
<dbReference type="PROSITE" id="PS51257">
    <property type="entry name" value="PROKAR_LIPOPROTEIN"/>
    <property type="match status" value="1"/>
</dbReference>
<feature type="domain" description="DUF4349" evidence="5">
    <location>
        <begin position="71"/>
        <end position="274"/>
    </location>
</feature>
<evidence type="ECO:0000259" key="5">
    <source>
        <dbReference type="Pfam" id="PF14257"/>
    </source>
</evidence>
<feature type="coiled-coil region" evidence="1">
    <location>
        <begin position="184"/>
        <end position="211"/>
    </location>
</feature>
<evidence type="ECO:0000313" key="7">
    <source>
        <dbReference type="Proteomes" id="UP000552097"/>
    </source>
</evidence>
<evidence type="ECO:0000256" key="2">
    <source>
        <dbReference type="SAM" id="MobiDB-lite"/>
    </source>
</evidence>
<organism evidence="6 7">
    <name type="scientific">Saccharothrix ecbatanensis</name>
    <dbReference type="NCBI Taxonomy" id="1105145"/>
    <lineage>
        <taxon>Bacteria</taxon>
        <taxon>Bacillati</taxon>
        <taxon>Actinomycetota</taxon>
        <taxon>Actinomycetes</taxon>
        <taxon>Pseudonocardiales</taxon>
        <taxon>Pseudonocardiaceae</taxon>
        <taxon>Saccharothrix</taxon>
    </lineage>
</organism>
<accession>A0A7W9M3T2</accession>
<keyword evidence="7" id="KW-1185">Reference proteome</keyword>
<comment type="caution">
    <text evidence="6">The sequence shown here is derived from an EMBL/GenBank/DDBJ whole genome shotgun (WGS) entry which is preliminary data.</text>
</comment>
<feature type="compositionally biased region" description="Low complexity" evidence="2">
    <location>
        <begin position="25"/>
        <end position="41"/>
    </location>
</feature>
<reference evidence="6 7" key="1">
    <citation type="submission" date="2020-08" db="EMBL/GenBank/DDBJ databases">
        <title>Sequencing the genomes of 1000 actinobacteria strains.</title>
        <authorList>
            <person name="Klenk H.-P."/>
        </authorList>
    </citation>
    <scope>NUCLEOTIDE SEQUENCE [LARGE SCALE GENOMIC DNA]</scope>
    <source>
        <strain evidence="6 7">DSM 45486</strain>
    </source>
</reference>
<evidence type="ECO:0000256" key="4">
    <source>
        <dbReference type="SAM" id="SignalP"/>
    </source>
</evidence>
<dbReference type="Pfam" id="PF14257">
    <property type="entry name" value="DUF4349"/>
    <property type="match status" value="1"/>
</dbReference>
<keyword evidence="3" id="KW-0472">Membrane</keyword>
<proteinExistence type="predicted"/>
<gene>
    <name evidence="6" type="ORF">F4560_006133</name>
</gene>
<keyword evidence="3" id="KW-0812">Transmembrane</keyword>
<feature type="transmembrane region" description="Helical" evidence="3">
    <location>
        <begin position="254"/>
        <end position="279"/>
    </location>
</feature>
<feature type="chain" id="PRO_5039434164" description="DUF4349 domain-containing protein" evidence="4">
    <location>
        <begin position="19"/>
        <end position="296"/>
    </location>
</feature>
<sequence>MGRRVGLAVAAFAVVALAGCGSDMSSGSSADMAAPQAAQQQPGGGTPKQESAGKAGSGEAQQAGSSAQQNRQLVRTATIDLRATDVTAVLAQVKGLAIAEGGYSAQEKSQAQTASVTLKVPGDRLDPVLESIGRLDGVEVSRRELQTEDVTEQVVDIEARLANQRASVERVRGLLDRASTTSEITDIEAELTKRQSELESLQRRYETLKGQVAMSTLTVVMSSQRALAVVVEEEDDFLSAFAGGWKALLAAFSWLLVVLGGVLPFAVVLGVPAFGYLWWRRRRRAAAKPAVTTATP</sequence>
<dbReference type="AlphaFoldDB" id="A0A7W9M3T2"/>
<feature type="region of interest" description="Disordered" evidence="2">
    <location>
        <begin position="25"/>
        <end position="71"/>
    </location>
</feature>
<dbReference type="InterPro" id="IPR025645">
    <property type="entry name" value="DUF4349"/>
</dbReference>
<evidence type="ECO:0000256" key="1">
    <source>
        <dbReference type="SAM" id="Coils"/>
    </source>
</evidence>
<name>A0A7W9M3T2_9PSEU</name>
<evidence type="ECO:0000256" key="3">
    <source>
        <dbReference type="SAM" id="Phobius"/>
    </source>
</evidence>
<keyword evidence="4" id="KW-0732">Signal</keyword>
<protein>
    <recommendedName>
        <fullName evidence="5">DUF4349 domain-containing protein</fullName>
    </recommendedName>
</protein>
<keyword evidence="3" id="KW-1133">Transmembrane helix</keyword>
<dbReference type="Proteomes" id="UP000552097">
    <property type="component" value="Unassembled WGS sequence"/>
</dbReference>
<feature type="signal peptide" evidence="4">
    <location>
        <begin position="1"/>
        <end position="18"/>
    </location>
</feature>
<evidence type="ECO:0000313" key="6">
    <source>
        <dbReference type="EMBL" id="MBB5806365.1"/>
    </source>
</evidence>